<sequence>MRYNLFCFIRRNFALNFLTAITMGTLPATTVYAGSEQCPSNNEVYVSFPNPDDCGSYYVCDNGVPFYKDCPSGLHFNAETEVCDWPENAKCNVDQDQSKPQQ</sequence>
<dbReference type="SUPFAM" id="SSF57625">
    <property type="entry name" value="Invertebrate chitin-binding proteins"/>
    <property type="match status" value="1"/>
</dbReference>
<evidence type="ECO:0000256" key="4">
    <source>
        <dbReference type="ARBA" id="ARBA00023157"/>
    </source>
</evidence>
<feature type="chain" id="PRO_5046444891" evidence="6">
    <location>
        <begin position="34"/>
        <end position="102"/>
    </location>
</feature>
<dbReference type="PANTHER" id="PTHR23301">
    <property type="entry name" value="CHITIN BINDING PERITROPHIN-A"/>
    <property type="match status" value="1"/>
</dbReference>
<dbReference type="PROSITE" id="PS50940">
    <property type="entry name" value="CHIT_BIND_II"/>
    <property type="match status" value="1"/>
</dbReference>
<dbReference type="InterPro" id="IPR002557">
    <property type="entry name" value="Chitin-bd_dom"/>
</dbReference>
<evidence type="ECO:0000256" key="3">
    <source>
        <dbReference type="ARBA" id="ARBA00022737"/>
    </source>
</evidence>
<name>A0ABX7X6Z7_9GAMM</name>
<dbReference type="InterPro" id="IPR036508">
    <property type="entry name" value="Chitin-bd_dom_sf"/>
</dbReference>
<protein>
    <submittedName>
        <fullName evidence="8">Chitin binding domain-containing protein</fullName>
    </submittedName>
</protein>
<organism evidence="8 9">
    <name type="scientific">Candidatus Thiothrix anitrata</name>
    <dbReference type="NCBI Taxonomy" id="2823902"/>
    <lineage>
        <taxon>Bacteria</taxon>
        <taxon>Pseudomonadati</taxon>
        <taxon>Pseudomonadota</taxon>
        <taxon>Gammaproteobacteria</taxon>
        <taxon>Thiotrichales</taxon>
        <taxon>Thiotrichaceae</taxon>
        <taxon>Thiothrix</taxon>
    </lineage>
</organism>
<dbReference type="SMART" id="SM00494">
    <property type="entry name" value="ChtBD2"/>
    <property type="match status" value="1"/>
</dbReference>
<evidence type="ECO:0000313" key="9">
    <source>
        <dbReference type="Proteomes" id="UP000672027"/>
    </source>
</evidence>
<dbReference type="RefSeq" id="WP_210229559.1">
    <property type="nucleotide sequence ID" value="NZ_CP072800.1"/>
</dbReference>
<dbReference type="Pfam" id="PF01607">
    <property type="entry name" value="CBM_14"/>
    <property type="match status" value="1"/>
</dbReference>
<keyword evidence="5" id="KW-0325">Glycoprotein</keyword>
<dbReference type="EMBL" id="CP072800">
    <property type="protein sequence ID" value="QTR51282.1"/>
    <property type="molecule type" value="Genomic_DNA"/>
</dbReference>
<dbReference type="Gene3D" id="2.170.140.10">
    <property type="entry name" value="Chitin binding domain"/>
    <property type="match status" value="1"/>
</dbReference>
<keyword evidence="1" id="KW-0147">Chitin-binding</keyword>
<feature type="domain" description="Chitin-binding type-2" evidence="7">
    <location>
        <begin position="35"/>
        <end position="93"/>
    </location>
</feature>
<keyword evidence="9" id="KW-1185">Reference proteome</keyword>
<feature type="signal peptide" evidence="6">
    <location>
        <begin position="1"/>
        <end position="33"/>
    </location>
</feature>
<evidence type="ECO:0000256" key="5">
    <source>
        <dbReference type="ARBA" id="ARBA00023180"/>
    </source>
</evidence>
<evidence type="ECO:0000256" key="6">
    <source>
        <dbReference type="SAM" id="SignalP"/>
    </source>
</evidence>
<dbReference type="InterPro" id="IPR051940">
    <property type="entry name" value="Chitin_bind-dev_reg"/>
</dbReference>
<dbReference type="PANTHER" id="PTHR23301:SF0">
    <property type="entry name" value="CHITIN-BINDING TYPE-2 DOMAIN-CONTAINING PROTEIN-RELATED"/>
    <property type="match status" value="1"/>
</dbReference>
<evidence type="ECO:0000259" key="7">
    <source>
        <dbReference type="PROSITE" id="PS50940"/>
    </source>
</evidence>
<evidence type="ECO:0000256" key="1">
    <source>
        <dbReference type="ARBA" id="ARBA00022669"/>
    </source>
</evidence>
<gene>
    <name evidence="8" type="ORF">J8380_06970</name>
</gene>
<keyword evidence="3" id="KW-0677">Repeat</keyword>
<evidence type="ECO:0000313" key="8">
    <source>
        <dbReference type="EMBL" id="QTR51282.1"/>
    </source>
</evidence>
<keyword evidence="2 6" id="KW-0732">Signal</keyword>
<proteinExistence type="predicted"/>
<keyword evidence="4" id="KW-1015">Disulfide bond</keyword>
<evidence type="ECO:0000256" key="2">
    <source>
        <dbReference type="ARBA" id="ARBA00022729"/>
    </source>
</evidence>
<accession>A0ABX7X6Z7</accession>
<dbReference type="Proteomes" id="UP000672027">
    <property type="component" value="Chromosome"/>
</dbReference>
<reference evidence="8 9" key="1">
    <citation type="submission" date="2021-04" db="EMBL/GenBank/DDBJ databases">
        <title>Genomics, taxonomy and metabolism of representatives of sulfur bacteria of the genus Thiothrix: Thiothrix fructosivorans QT, Thiothrix unzii A1T and three new species, Thiothrix subterranea sp. nov., Thiothrix litoralis sp. nov. and 'Candidatus Thiothrix anitrata' sp. nov.</title>
        <authorList>
            <person name="Ravin N.V."/>
            <person name="Smolyakov D."/>
            <person name="Rudenko T.S."/>
            <person name="Mardanov A.V."/>
            <person name="Beletsky A.V."/>
            <person name="Markov N.D."/>
            <person name="Fomenkov A.I."/>
            <person name="Roberts R.J."/>
            <person name="Karnachuk O.V."/>
            <person name="Novikov A."/>
            <person name="Grabovich M.Y."/>
        </authorList>
    </citation>
    <scope>NUCLEOTIDE SEQUENCE [LARGE SCALE GENOMIC DNA]</scope>
    <source>
        <strain evidence="8 9">A52</strain>
    </source>
</reference>